<evidence type="ECO:0000256" key="1">
    <source>
        <dbReference type="SAM" id="MobiDB-lite"/>
    </source>
</evidence>
<proteinExistence type="predicted"/>
<reference evidence="2" key="1">
    <citation type="journal article" date="2022" name="bioRxiv">
        <title>Sequencing and chromosome-scale assembly of the giantPleurodeles waltlgenome.</title>
        <authorList>
            <person name="Brown T."/>
            <person name="Elewa A."/>
            <person name="Iarovenko S."/>
            <person name="Subramanian E."/>
            <person name="Araus A.J."/>
            <person name="Petzold A."/>
            <person name="Susuki M."/>
            <person name="Suzuki K.-i.T."/>
            <person name="Hayashi T."/>
            <person name="Toyoda A."/>
            <person name="Oliveira C."/>
            <person name="Osipova E."/>
            <person name="Leigh N.D."/>
            <person name="Simon A."/>
            <person name="Yun M.H."/>
        </authorList>
    </citation>
    <scope>NUCLEOTIDE SEQUENCE</scope>
    <source>
        <strain evidence="2">20211129_DDA</strain>
        <tissue evidence="2">Liver</tissue>
    </source>
</reference>
<keyword evidence="3" id="KW-1185">Reference proteome</keyword>
<dbReference type="EMBL" id="JANPWB010000011">
    <property type="protein sequence ID" value="KAJ1127239.1"/>
    <property type="molecule type" value="Genomic_DNA"/>
</dbReference>
<gene>
    <name evidence="2" type="ORF">NDU88_005642</name>
</gene>
<feature type="compositionally biased region" description="Polar residues" evidence="1">
    <location>
        <begin position="24"/>
        <end position="44"/>
    </location>
</feature>
<feature type="compositionally biased region" description="Polar residues" evidence="1">
    <location>
        <begin position="110"/>
        <end position="120"/>
    </location>
</feature>
<organism evidence="2 3">
    <name type="scientific">Pleurodeles waltl</name>
    <name type="common">Iberian ribbed newt</name>
    <dbReference type="NCBI Taxonomy" id="8319"/>
    <lineage>
        <taxon>Eukaryota</taxon>
        <taxon>Metazoa</taxon>
        <taxon>Chordata</taxon>
        <taxon>Craniata</taxon>
        <taxon>Vertebrata</taxon>
        <taxon>Euteleostomi</taxon>
        <taxon>Amphibia</taxon>
        <taxon>Batrachia</taxon>
        <taxon>Caudata</taxon>
        <taxon>Salamandroidea</taxon>
        <taxon>Salamandridae</taxon>
        <taxon>Pleurodelinae</taxon>
        <taxon>Pleurodeles</taxon>
    </lineage>
</organism>
<dbReference type="AlphaFoldDB" id="A0AAV7PJ43"/>
<feature type="region of interest" description="Disordered" evidence="1">
    <location>
        <begin position="98"/>
        <end position="199"/>
    </location>
</feature>
<evidence type="ECO:0000313" key="2">
    <source>
        <dbReference type="EMBL" id="KAJ1127239.1"/>
    </source>
</evidence>
<protein>
    <submittedName>
        <fullName evidence="2">Uncharacterized protein</fullName>
    </submittedName>
</protein>
<evidence type="ECO:0000313" key="3">
    <source>
        <dbReference type="Proteomes" id="UP001066276"/>
    </source>
</evidence>
<feature type="compositionally biased region" description="Polar residues" evidence="1">
    <location>
        <begin position="160"/>
        <end position="171"/>
    </location>
</feature>
<comment type="caution">
    <text evidence="2">The sequence shown here is derived from an EMBL/GenBank/DDBJ whole genome shotgun (WGS) entry which is preliminary data.</text>
</comment>
<feature type="region of interest" description="Disordered" evidence="1">
    <location>
        <begin position="1"/>
        <end position="86"/>
    </location>
</feature>
<sequence>MACSHASTAPRRGTPGPTAPVPQGQFQDQRRTPLSTAPQVQPASPLSRGPRVCPPVTSGPSRHPAGEPSISTDQRGQQPPGPAVDSVLRRCLGCPGVRPTLPWCPGSARRAQSIQGSSHLSARAKSGASRPSAARAVGSSRQSAPDRPPHRSLPGAVSGFGNQCSRSTSAPVKSRVQHTRDGPGLGLVYPDNRRPHGSR</sequence>
<dbReference type="Proteomes" id="UP001066276">
    <property type="component" value="Chromosome 7"/>
</dbReference>
<accession>A0AAV7PJ43</accession>
<name>A0AAV7PJ43_PLEWA</name>